<feature type="compositionally biased region" description="Low complexity" evidence="4">
    <location>
        <begin position="90"/>
        <end position="149"/>
    </location>
</feature>
<dbReference type="InterPro" id="IPR011991">
    <property type="entry name" value="ArsR-like_HTH"/>
</dbReference>
<feature type="compositionally biased region" description="Low complexity" evidence="4">
    <location>
        <begin position="171"/>
        <end position="187"/>
    </location>
</feature>
<dbReference type="InterPro" id="IPR036388">
    <property type="entry name" value="WH-like_DNA-bd_sf"/>
</dbReference>
<keyword evidence="1" id="KW-0805">Transcription regulation</keyword>
<dbReference type="EMBL" id="JBHDLJ010000006">
    <property type="protein sequence ID" value="MFB0834835.1"/>
    <property type="molecule type" value="Genomic_DNA"/>
</dbReference>
<dbReference type="PANTHER" id="PTHR33154">
    <property type="entry name" value="TRANSCRIPTIONAL REGULATOR, ARSR FAMILY"/>
    <property type="match status" value="1"/>
</dbReference>
<evidence type="ECO:0000256" key="1">
    <source>
        <dbReference type="ARBA" id="ARBA00023015"/>
    </source>
</evidence>
<dbReference type="Pfam" id="PF01022">
    <property type="entry name" value="HTH_5"/>
    <property type="match status" value="1"/>
</dbReference>
<comment type="caution">
    <text evidence="6">The sequence shown here is derived from an EMBL/GenBank/DDBJ whole genome shotgun (WGS) entry which is preliminary data.</text>
</comment>
<dbReference type="CDD" id="cd00090">
    <property type="entry name" value="HTH_ARSR"/>
    <property type="match status" value="1"/>
</dbReference>
<feature type="compositionally biased region" description="Low complexity" evidence="4">
    <location>
        <begin position="206"/>
        <end position="215"/>
    </location>
</feature>
<dbReference type="NCBIfam" id="NF033788">
    <property type="entry name" value="HTH_metalloreg"/>
    <property type="match status" value="1"/>
</dbReference>
<evidence type="ECO:0000256" key="3">
    <source>
        <dbReference type="ARBA" id="ARBA00023163"/>
    </source>
</evidence>
<feature type="region of interest" description="Disordered" evidence="4">
    <location>
        <begin position="90"/>
        <end position="247"/>
    </location>
</feature>
<accession>A0ABV4UQ59</accession>
<dbReference type="PROSITE" id="PS50987">
    <property type="entry name" value="HTH_ARSR_2"/>
    <property type="match status" value="1"/>
</dbReference>
<dbReference type="InterPro" id="IPR051081">
    <property type="entry name" value="HTH_MetalResp_TranReg"/>
</dbReference>
<reference evidence="6 7" key="1">
    <citation type="submission" date="2024-09" db="EMBL/GenBank/DDBJ databases">
        <authorList>
            <person name="Salinas-Garcia M.A."/>
            <person name="Prieme A."/>
        </authorList>
    </citation>
    <scope>NUCLEOTIDE SEQUENCE [LARGE SCALE GENOMIC DNA]</scope>
    <source>
        <strain evidence="6 7">DSM 21081</strain>
    </source>
</reference>
<evidence type="ECO:0000313" key="6">
    <source>
        <dbReference type="EMBL" id="MFB0834835.1"/>
    </source>
</evidence>
<sequence>MPHDDVFPVIAERNRRRILEALRPGDQSVGELVDTLGVSQPTVSKHLKVLREAGLVTTRADGQRRYYSVDPVPLAEAAAWLTDFATAADPGAAAPRRPAGPAADSRPQGPANAAPPRAALAQESVPEASVRPVPRPAPAAVAGQPVPGQHAPAQHSAPTPQAGRHAPARQATATSSPGAPPTTAAGSELAPAARHPVPPASVLPTAQSAQQSAQQLGRTVGRTVEQVTGRAQDLLDRLPKPKFGRRR</sequence>
<proteinExistence type="predicted"/>
<dbReference type="InterPro" id="IPR001845">
    <property type="entry name" value="HTH_ArsR_DNA-bd_dom"/>
</dbReference>
<keyword evidence="2" id="KW-0238">DNA-binding</keyword>
<evidence type="ECO:0000313" key="7">
    <source>
        <dbReference type="Proteomes" id="UP001575652"/>
    </source>
</evidence>
<dbReference type="Gene3D" id="1.10.10.10">
    <property type="entry name" value="Winged helix-like DNA-binding domain superfamily/Winged helix DNA-binding domain"/>
    <property type="match status" value="1"/>
</dbReference>
<feature type="domain" description="HTH arsR-type" evidence="5">
    <location>
        <begin position="1"/>
        <end position="89"/>
    </location>
</feature>
<evidence type="ECO:0000259" key="5">
    <source>
        <dbReference type="PROSITE" id="PS50987"/>
    </source>
</evidence>
<dbReference type="RefSeq" id="WP_373972007.1">
    <property type="nucleotide sequence ID" value="NZ_JBHDLJ010000006.1"/>
</dbReference>
<evidence type="ECO:0000256" key="2">
    <source>
        <dbReference type="ARBA" id="ARBA00023125"/>
    </source>
</evidence>
<dbReference type="InterPro" id="IPR036390">
    <property type="entry name" value="WH_DNA-bd_sf"/>
</dbReference>
<dbReference type="PRINTS" id="PR00778">
    <property type="entry name" value="HTHARSR"/>
</dbReference>
<dbReference type="SUPFAM" id="SSF46785">
    <property type="entry name" value="Winged helix' DNA-binding domain"/>
    <property type="match status" value="1"/>
</dbReference>
<keyword evidence="3" id="KW-0804">Transcription</keyword>
<dbReference type="SMART" id="SM00418">
    <property type="entry name" value="HTH_ARSR"/>
    <property type="match status" value="1"/>
</dbReference>
<organism evidence="6 7">
    <name type="scientific">Arthrobacter halodurans</name>
    <dbReference type="NCBI Taxonomy" id="516699"/>
    <lineage>
        <taxon>Bacteria</taxon>
        <taxon>Bacillati</taxon>
        <taxon>Actinomycetota</taxon>
        <taxon>Actinomycetes</taxon>
        <taxon>Micrococcales</taxon>
        <taxon>Micrococcaceae</taxon>
        <taxon>Arthrobacter</taxon>
    </lineage>
</organism>
<dbReference type="Proteomes" id="UP001575652">
    <property type="component" value="Unassembled WGS sequence"/>
</dbReference>
<protein>
    <submittedName>
        <fullName evidence="6">Metalloregulator ArsR/SmtB family transcription factor</fullName>
    </submittedName>
</protein>
<gene>
    <name evidence="6" type="ORF">ACETWP_09565</name>
</gene>
<dbReference type="PANTHER" id="PTHR33154:SF33">
    <property type="entry name" value="TRANSCRIPTIONAL REPRESSOR SDPR"/>
    <property type="match status" value="1"/>
</dbReference>
<evidence type="ECO:0000256" key="4">
    <source>
        <dbReference type="SAM" id="MobiDB-lite"/>
    </source>
</evidence>
<keyword evidence="7" id="KW-1185">Reference proteome</keyword>
<name>A0ABV4UQ59_9MICC</name>